<protein>
    <submittedName>
        <fullName evidence="1">Uncharacterized protein</fullName>
    </submittedName>
</protein>
<name>A0A5B0EF50_9MICC</name>
<dbReference type="OrthoDB" id="4946960at2"/>
<dbReference type="EMBL" id="VOBL01000006">
    <property type="protein sequence ID" value="KAA0977694.1"/>
    <property type="molecule type" value="Genomic_DNA"/>
</dbReference>
<dbReference type="AlphaFoldDB" id="A0A5B0EF50"/>
<organism evidence="1 2">
    <name type="scientific">Paeniglutamicibacter gangotriensis</name>
    <dbReference type="NCBI Taxonomy" id="254787"/>
    <lineage>
        <taxon>Bacteria</taxon>
        <taxon>Bacillati</taxon>
        <taxon>Actinomycetota</taxon>
        <taxon>Actinomycetes</taxon>
        <taxon>Micrococcales</taxon>
        <taxon>Micrococcaceae</taxon>
        <taxon>Paeniglutamicibacter</taxon>
    </lineage>
</organism>
<evidence type="ECO:0000313" key="2">
    <source>
        <dbReference type="Proteomes" id="UP000323856"/>
    </source>
</evidence>
<accession>A0A5B0EF50</accession>
<reference evidence="1 2" key="1">
    <citation type="submission" date="2019-07" db="EMBL/GenBank/DDBJ databases">
        <title>Analysis of the biochemical properties, biological activity and biotechnological potential of siderophores and biosurfactants produced by Antarctic psychrotolerant bacteria.</title>
        <authorList>
            <person name="Styczynski M."/>
            <person name="Krucon T."/>
            <person name="Decewicz P."/>
            <person name="Dziewit L."/>
        </authorList>
    </citation>
    <scope>NUCLEOTIDE SEQUENCE [LARGE SCALE GENOMIC DNA]</scope>
    <source>
        <strain evidence="1 2">ANT_H27</strain>
    </source>
</reference>
<comment type="caution">
    <text evidence="1">The sequence shown here is derived from an EMBL/GenBank/DDBJ whole genome shotgun (WGS) entry which is preliminary data.</text>
</comment>
<dbReference type="Proteomes" id="UP000323856">
    <property type="component" value="Unassembled WGS sequence"/>
</dbReference>
<proteinExistence type="predicted"/>
<gene>
    <name evidence="1" type="ORF">FQ154_07865</name>
</gene>
<sequence>MINLKQDTEGFVRMNRHFPQKLALSITFTDGTQEETTGRRMNELYDAALAEYRLQNNMDTKGFSRSLVKIHRKNAVGFVPVQPGLNK</sequence>
<evidence type="ECO:0000313" key="1">
    <source>
        <dbReference type="EMBL" id="KAA0977694.1"/>
    </source>
</evidence>